<evidence type="ECO:0000256" key="1">
    <source>
        <dbReference type="ARBA" id="ARBA00023125"/>
    </source>
</evidence>
<dbReference type="PANTHER" id="PTHR48112">
    <property type="entry name" value="HIGH MOBILITY GROUP PROTEIN DSP1"/>
    <property type="match status" value="1"/>
</dbReference>
<sequence>MLLPSSVARQFIVRSFQLLPRSYFHCGPIAQWQASFTLLKSVKKQAKPLTPNQSRLNARKDVLKQAPKRPMTAYLLYCKEIRPGMKKENPDLKTTELTKLFGEKWSELSEQARKPFVEQYEKDFAEYQKEKAAFEKTLPPKKPAAPFFLFTKDVRSSVVDAHPDATFGEISTLVSQKWNSMEESKKEEYHDLYKKQLKEWEDAFPEFSKN</sequence>
<proteinExistence type="predicted"/>
<feature type="domain" description="HMG box" evidence="3">
    <location>
        <begin position="67"/>
        <end position="135"/>
    </location>
</feature>
<feature type="DNA-binding region" description="HMG box" evidence="2">
    <location>
        <begin position="67"/>
        <end position="135"/>
    </location>
</feature>
<keyword evidence="1 2" id="KW-0238">DNA-binding</keyword>
<keyword evidence="5" id="KW-1185">Reference proteome</keyword>
<dbReference type="STRING" id="1071383.J7RX86"/>
<dbReference type="GO" id="GO:0000262">
    <property type="term" value="C:mitochondrial chromosome"/>
    <property type="evidence" value="ECO:0007669"/>
    <property type="project" value="EnsemblFungi"/>
</dbReference>
<name>J7RX86_HUIN7</name>
<dbReference type="GO" id="GO:0005634">
    <property type="term" value="C:nucleus"/>
    <property type="evidence" value="ECO:0007669"/>
    <property type="project" value="UniProtKB-UniRule"/>
</dbReference>
<dbReference type="Proteomes" id="UP000006310">
    <property type="component" value="Chromosome 3"/>
</dbReference>
<dbReference type="CDD" id="cd22012">
    <property type="entry name" value="HMG-box_ABF2_IXR1-like_rpt2"/>
    <property type="match status" value="2"/>
</dbReference>
<evidence type="ECO:0000259" key="3">
    <source>
        <dbReference type="PROSITE" id="PS50118"/>
    </source>
</evidence>
<dbReference type="HOGENOM" id="CLU_082854_2_0_1"/>
<dbReference type="AlphaFoldDB" id="J7RX86"/>
<dbReference type="InterPro" id="IPR036910">
    <property type="entry name" value="HMG_box_dom_sf"/>
</dbReference>
<reference evidence="5" key="2">
    <citation type="submission" date="2012-08" db="EMBL/GenBank/DDBJ databases">
        <title>Genome sequence of Kazachstania naganishii.</title>
        <authorList>
            <person name="Gordon J.L."/>
            <person name="Armisen D."/>
            <person name="Proux-Wera E."/>
            <person name="OhEigeartaigh S.S."/>
            <person name="Byrne K.P."/>
            <person name="Wolfe K.H."/>
        </authorList>
    </citation>
    <scope>NUCLEOTIDE SEQUENCE [LARGE SCALE GENOMIC DNA]</scope>
    <source>
        <strain evidence="5">ATCC MYA-139 / BCRC 22969 / CBS 8797 / CCRC 22969 / KCTC 17520 / NBRC 10181 / NCYC 3082</strain>
    </source>
</reference>
<organism evidence="4 5">
    <name type="scientific">Huiozyma naganishii (strain ATCC MYA-139 / BCRC 22969 / CBS 8797 / KCTC 17520 / NBRC 10181 / NCYC 3082 / Yp74L-3)</name>
    <name type="common">Yeast</name>
    <name type="synonym">Kazachstania naganishii</name>
    <dbReference type="NCBI Taxonomy" id="1071383"/>
    <lineage>
        <taxon>Eukaryota</taxon>
        <taxon>Fungi</taxon>
        <taxon>Dikarya</taxon>
        <taxon>Ascomycota</taxon>
        <taxon>Saccharomycotina</taxon>
        <taxon>Saccharomycetes</taxon>
        <taxon>Saccharomycetales</taxon>
        <taxon>Saccharomycetaceae</taxon>
        <taxon>Huiozyma</taxon>
    </lineage>
</organism>
<gene>
    <name evidence="4" type="primary">KNAG0C05790</name>
    <name evidence="4" type="ordered locus">KNAG_0C05790</name>
</gene>
<evidence type="ECO:0000313" key="4">
    <source>
        <dbReference type="EMBL" id="CCK69677.1"/>
    </source>
</evidence>
<dbReference type="OrthoDB" id="5550281at2759"/>
<dbReference type="GO" id="GO:0000001">
    <property type="term" value="P:mitochondrion inheritance"/>
    <property type="evidence" value="ECO:0007669"/>
    <property type="project" value="EnsemblFungi"/>
</dbReference>
<dbReference type="RefSeq" id="XP_022463923.1">
    <property type="nucleotide sequence ID" value="XM_022607314.1"/>
</dbReference>
<dbReference type="PROSITE" id="PS50118">
    <property type="entry name" value="HMG_BOX_2"/>
    <property type="match status" value="2"/>
</dbReference>
<protein>
    <recommendedName>
        <fullName evidence="3">HMG box domain-containing protein</fullName>
    </recommendedName>
</protein>
<dbReference type="KEGG" id="kng:KNAG_0C05790"/>
<dbReference type="SUPFAM" id="SSF47095">
    <property type="entry name" value="HMG-box"/>
    <property type="match status" value="2"/>
</dbReference>
<keyword evidence="2" id="KW-0539">Nucleus</keyword>
<dbReference type="InterPro" id="IPR050342">
    <property type="entry name" value="HMGB"/>
</dbReference>
<feature type="DNA-binding region" description="HMG box" evidence="2">
    <location>
        <begin position="140"/>
        <end position="208"/>
    </location>
</feature>
<dbReference type="InterPro" id="IPR009071">
    <property type="entry name" value="HMG_box_dom"/>
</dbReference>
<dbReference type="Gene3D" id="1.10.30.10">
    <property type="entry name" value="High mobility group box domain"/>
    <property type="match status" value="2"/>
</dbReference>
<dbReference type="SMART" id="SM00398">
    <property type="entry name" value="HMG"/>
    <property type="match status" value="2"/>
</dbReference>
<dbReference type="Pfam" id="PF00505">
    <property type="entry name" value="HMG_box"/>
    <property type="match status" value="2"/>
</dbReference>
<dbReference type="GeneID" id="34525357"/>
<evidence type="ECO:0000256" key="2">
    <source>
        <dbReference type="PROSITE-ProRule" id="PRU00267"/>
    </source>
</evidence>
<dbReference type="OMA" id="PHSANEV"/>
<dbReference type="eggNOG" id="KOG0381">
    <property type="taxonomic scope" value="Eukaryota"/>
</dbReference>
<dbReference type="EMBL" id="HE978316">
    <property type="protein sequence ID" value="CCK69677.1"/>
    <property type="molecule type" value="Genomic_DNA"/>
</dbReference>
<feature type="domain" description="HMG box" evidence="3">
    <location>
        <begin position="140"/>
        <end position="208"/>
    </location>
</feature>
<accession>J7RX86</accession>
<evidence type="ECO:0000313" key="5">
    <source>
        <dbReference type="Proteomes" id="UP000006310"/>
    </source>
</evidence>
<dbReference type="GO" id="GO:0008301">
    <property type="term" value="F:DNA binding, bending"/>
    <property type="evidence" value="ECO:0007669"/>
    <property type="project" value="EnsemblFungi"/>
</dbReference>
<dbReference type="GO" id="GO:0090139">
    <property type="term" value="P:mitochondrial chromosome packaging"/>
    <property type="evidence" value="ECO:0007669"/>
    <property type="project" value="EnsemblFungi"/>
</dbReference>
<reference evidence="4 5" key="1">
    <citation type="journal article" date="2011" name="Proc. Natl. Acad. Sci. U.S.A.">
        <title>Evolutionary erosion of yeast sex chromosomes by mating-type switching accidents.</title>
        <authorList>
            <person name="Gordon J.L."/>
            <person name="Armisen D."/>
            <person name="Proux-Wera E."/>
            <person name="Oheigeartaigh S.S."/>
            <person name="Byrne K.P."/>
            <person name="Wolfe K.H."/>
        </authorList>
    </citation>
    <scope>NUCLEOTIDE SEQUENCE [LARGE SCALE GENOMIC DNA]</scope>
    <source>
        <strain evidence="5">ATCC MYA-139 / BCRC 22969 / CBS 8797 / CCRC 22969 / KCTC 17520 / NBRC 10181 / NCYC 3082</strain>
    </source>
</reference>